<sequence length="206" mass="23996">MVDLDIFQIQENLVLLAYPSNFGREYKFKAETEKFLNAFKDFLLISVDDSKDFIKGYYKDHIVQKVNAFDISDKEVIKLVDQATHLLIFWDGTEHTKFIYQAIARNKPLKLIPIETTKVVNRNLEEDFDLYIGRKSPWGNPFIIDKDGNREEVIAKYRTHFYETILKDESKRKALLSLKGKKLGCHCKPLACHGDVIAEYLNSIED</sequence>
<dbReference type="Proteomes" id="UP000826722">
    <property type="component" value="Chromosome"/>
</dbReference>
<dbReference type="Pfam" id="PF14216">
    <property type="entry name" value="DUF4326"/>
    <property type="match status" value="1"/>
</dbReference>
<proteinExistence type="predicted"/>
<keyword evidence="4" id="KW-1185">Reference proteome</keyword>
<organism evidence="3 4">
    <name type="scientific">Methyloradius palustris</name>
    <dbReference type="NCBI Taxonomy" id="2778876"/>
    <lineage>
        <taxon>Bacteria</taxon>
        <taxon>Pseudomonadati</taxon>
        <taxon>Pseudomonadota</taxon>
        <taxon>Betaproteobacteria</taxon>
        <taxon>Nitrosomonadales</taxon>
        <taxon>Methylophilaceae</taxon>
        <taxon>Methyloradius</taxon>
    </lineage>
</organism>
<protein>
    <recommendedName>
        <fullName evidence="5">DUF4326 domain-containing protein</fullName>
    </recommendedName>
</protein>
<dbReference type="KEGG" id="mpau:ZMTM_06060"/>
<evidence type="ECO:0000313" key="4">
    <source>
        <dbReference type="Proteomes" id="UP000826722"/>
    </source>
</evidence>
<dbReference type="InterPro" id="IPR054452">
    <property type="entry name" value="mSLOG_dom"/>
</dbReference>
<dbReference type="Pfam" id="PF22565">
    <property type="entry name" value="mSLOG"/>
    <property type="match status" value="1"/>
</dbReference>
<evidence type="ECO:0000313" key="3">
    <source>
        <dbReference type="EMBL" id="BCM24347.1"/>
    </source>
</evidence>
<dbReference type="EMBL" id="AP024110">
    <property type="protein sequence ID" value="BCM24347.1"/>
    <property type="molecule type" value="Genomic_DNA"/>
</dbReference>
<dbReference type="RefSeq" id="WP_221764891.1">
    <property type="nucleotide sequence ID" value="NZ_AP024110.1"/>
</dbReference>
<feature type="domain" description="DUF4326" evidence="1">
    <location>
        <begin position="124"/>
        <end position="199"/>
    </location>
</feature>
<dbReference type="InterPro" id="IPR025475">
    <property type="entry name" value="DUF4326"/>
</dbReference>
<name>A0A8D5FYF4_9PROT</name>
<evidence type="ECO:0000259" key="2">
    <source>
        <dbReference type="Pfam" id="PF22565"/>
    </source>
</evidence>
<gene>
    <name evidence="3" type="ORF">ZMTM_06060</name>
</gene>
<accession>A0A8D5FYF4</accession>
<reference evidence="3" key="1">
    <citation type="journal article" date="2021" name="Arch. Microbiol.">
        <title>Methyloradius palustris gen. nov., sp. nov., a methanol-oxidizing bacterium isolated from snow.</title>
        <authorList>
            <person name="Miyadera T."/>
            <person name="Kojima H."/>
            <person name="Fukui M."/>
        </authorList>
    </citation>
    <scope>NUCLEOTIDE SEQUENCE</scope>
    <source>
        <strain evidence="3">Zm11</strain>
    </source>
</reference>
<feature type="domain" description="Minimal SLOG" evidence="2">
    <location>
        <begin position="13"/>
        <end position="120"/>
    </location>
</feature>
<dbReference type="AlphaFoldDB" id="A0A8D5FYF4"/>
<evidence type="ECO:0000259" key="1">
    <source>
        <dbReference type="Pfam" id="PF14216"/>
    </source>
</evidence>
<evidence type="ECO:0008006" key="5">
    <source>
        <dbReference type="Google" id="ProtNLM"/>
    </source>
</evidence>